<dbReference type="Pfam" id="PF08771">
    <property type="entry name" value="FRB_dom"/>
    <property type="match status" value="1"/>
</dbReference>
<dbReference type="SUPFAM" id="SSF48452">
    <property type="entry name" value="TPR-like"/>
    <property type="match status" value="1"/>
</dbReference>
<dbReference type="GO" id="GO:0044877">
    <property type="term" value="F:protein-containing complex binding"/>
    <property type="evidence" value="ECO:0007669"/>
    <property type="project" value="InterPro"/>
</dbReference>
<accession>A0A6A4VNU1</accession>
<dbReference type="SUPFAM" id="SSF47212">
    <property type="entry name" value="FKBP12-rapamycin-binding domain of FKBP-rapamycin-associated protein (FRAP)"/>
    <property type="match status" value="1"/>
</dbReference>
<feature type="compositionally biased region" description="Gly residues" evidence="12">
    <location>
        <begin position="2364"/>
        <end position="2376"/>
    </location>
</feature>
<dbReference type="SMART" id="SM01345">
    <property type="entry name" value="Rapamycin_bind"/>
    <property type="match status" value="1"/>
</dbReference>
<dbReference type="InterPro" id="IPR011009">
    <property type="entry name" value="Kinase-like_dom_sf"/>
</dbReference>
<proteinExistence type="inferred from homology"/>
<dbReference type="InterPro" id="IPR003152">
    <property type="entry name" value="FATC_dom"/>
</dbReference>
<dbReference type="InterPro" id="IPR050517">
    <property type="entry name" value="DDR_Repair_Kinase"/>
</dbReference>
<keyword evidence="3 11" id="KW-0808">Transferase</keyword>
<dbReference type="InterPro" id="IPR014009">
    <property type="entry name" value="PIK_FAT"/>
</dbReference>
<evidence type="ECO:0000256" key="5">
    <source>
        <dbReference type="ARBA" id="ARBA00022741"/>
    </source>
</evidence>
<evidence type="ECO:0000259" key="14">
    <source>
        <dbReference type="PROSITE" id="PS51189"/>
    </source>
</evidence>
<feature type="compositionally biased region" description="Low complexity" evidence="12">
    <location>
        <begin position="294"/>
        <end position="309"/>
    </location>
</feature>
<dbReference type="SUPFAM" id="SSF48371">
    <property type="entry name" value="ARM repeat"/>
    <property type="match status" value="1"/>
</dbReference>
<dbReference type="Pfam" id="PF11865">
    <property type="entry name" value="mTOR_dom"/>
    <property type="match status" value="1"/>
</dbReference>
<dbReference type="InterPro" id="IPR036738">
    <property type="entry name" value="FRB_sf"/>
</dbReference>
<dbReference type="InterPro" id="IPR036940">
    <property type="entry name" value="PI3/4_kinase_cat_sf"/>
</dbReference>
<evidence type="ECO:0000259" key="15">
    <source>
        <dbReference type="PROSITE" id="PS51190"/>
    </source>
</evidence>
<dbReference type="GO" id="GO:0031932">
    <property type="term" value="C:TORC2 complex"/>
    <property type="evidence" value="ECO:0007669"/>
    <property type="project" value="UniProtKB-ARBA"/>
</dbReference>
<dbReference type="PROSITE" id="PS00915">
    <property type="entry name" value="PI3_4_KINASE_1"/>
    <property type="match status" value="1"/>
</dbReference>
<dbReference type="PANTHER" id="PTHR11139:SF9">
    <property type="entry name" value="SERINE_THREONINE-PROTEIN KINASE MTOR"/>
    <property type="match status" value="1"/>
</dbReference>
<keyword evidence="4" id="KW-0677">Repeat</keyword>
<comment type="similarity">
    <text evidence="1 11">Belongs to the PI3/PI4-kinase family.</text>
</comment>
<dbReference type="EC" id="2.7.11.1" evidence="11"/>
<evidence type="ECO:0000256" key="1">
    <source>
        <dbReference type="ARBA" id="ARBA00011031"/>
    </source>
</evidence>
<dbReference type="PANTHER" id="PTHR11139">
    <property type="entry name" value="ATAXIA TELANGIECTASIA MUTATED ATM -RELATED"/>
    <property type="match status" value="1"/>
</dbReference>
<dbReference type="InterPro" id="IPR011989">
    <property type="entry name" value="ARM-like"/>
</dbReference>
<dbReference type="GO" id="GO:0005524">
    <property type="term" value="F:ATP binding"/>
    <property type="evidence" value="ECO:0007669"/>
    <property type="project" value="UniProtKB-KW"/>
</dbReference>
<evidence type="ECO:0000256" key="6">
    <source>
        <dbReference type="ARBA" id="ARBA00022777"/>
    </source>
</evidence>
<comment type="catalytic activity">
    <reaction evidence="9 11">
        <text>L-threonyl-[protein] + ATP = O-phospho-L-threonyl-[protein] + ADP + H(+)</text>
        <dbReference type="Rhea" id="RHEA:46608"/>
        <dbReference type="Rhea" id="RHEA-COMP:11060"/>
        <dbReference type="Rhea" id="RHEA-COMP:11605"/>
        <dbReference type="ChEBI" id="CHEBI:15378"/>
        <dbReference type="ChEBI" id="CHEBI:30013"/>
        <dbReference type="ChEBI" id="CHEBI:30616"/>
        <dbReference type="ChEBI" id="CHEBI:61977"/>
        <dbReference type="ChEBI" id="CHEBI:456216"/>
        <dbReference type="EC" id="2.7.11.1"/>
    </reaction>
</comment>
<evidence type="ECO:0000256" key="9">
    <source>
        <dbReference type="ARBA" id="ARBA00047899"/>
    </source>
</evidence>
<keyword evidence="6 11" id="KW-0418">Kinase</keyword>
<dbReference type="PROSITE" id="PS51189">
    <property type="entry name" value="FAT"/>
    <property type="match status" value="1"/>
</dbReference>
<evidence type="ECO:0000256" key="10">
    <source>
        <dbReference type="ARBA" id="ARBA00048679"/>
    </source>
</evidence>
<dbReference type="GO" id="GO:0016242">
    <property type="term" value="P:negative regulation of macroautophagy"/>
    <property type="evidence" value="ECO:0007669"/>
    <property type="project" value="TreeGrafter"/>
</dbReference>
<dbReference type="FunFam" id="1.20.120.150:FF:000001">
    <property type="entry name" value="Serine/threonine-protein kinase TOR"/>
    <property type="match status" value="1"/>
</dbReference>
<dbReference type="Pfam" id="PF23593">
    <property type="entry name" value="HEAT_ATR"/>
    <property type="match status" value="1"/>
</dbReference>
<dbReference type="SUPFAM" id="SSF56112">
    <property type="entry name" value="Protein kinase-like (PK-like)"/>
    <property type="match status" value="1"/>
</dbReference>
<keyword evidence="17" id="KW-1185">Reference proteome</keyword>
<dbReference type="PROSITE" id="PS00916">
    <property type="entry name" value="PI3_4_KINASE_2"/>
    <property type="match status" value="1"/>
</dbReference>
<dbReference type="GO" id="GO:0038202">
    <property type="term" value="P:TORC1 signaling"/>
    <property type="evidence" value="ECO:0007669"/>
    <property type="project" value="TreeGrafter"/>
</dbReference>
<dbReference type="Pfam" id="PF02260">
    <property type="entry name" value="FATC"/>
    <property type="match status" value="1"/>
</dbReference>
<dbReference type="Gene3D" id="1.20.120.150">
    <property type="entry name" value="FKBP12-rapamycin binding domain"/>
    <property type="match status" value="1"/>
</dbReference>
<dbReference type="Pfam" id="PF00454">
    <property type="entry name" value="PI3_PI4_kinase"/>
    <property type="match status" value="1"/>
</dbReference>
<dbReference type="InterPro" id="IPR016024">
    <property type="entry name" value="ARM-type_fold"/>
</dbReference>
<dbReference type="FunFam" id="1.10.1070.11:FF:000007">
    <property type="entry name" value="Serine/threonine-protein kinase TOR"/>
    <property type="match status" value="1"/>
</dbReference>
<dbReference type="InterPro" id="IPR009076">
    <property type="entry name" value="FRB_dom"/>
</dbReference>
<keyword evidence="5 11" id="KW-0547">Nucleotide-binding</keyword>
<evidence type="ECO:0000256" key="3">
    <source>
        <dbReference type="ARBA" id="ARBA00022679"/>
    </source>
</evidence>
<dbReference type="SMART" id="SM01346">
    <property type="entry name" value="DUF3385"/>
    <property type="match status" value="1"/>
</dbReference>
<evidence type="ECO:0000256" key="11">
    <source>
        <dbReference type="RuleBase" id="RU364109"/>
    </source>
</evidence>
<evidence type="ECO:0000256" key="2">
    <source>
        <dbReference type="ARBA" id="ARBA00022527"/>
    </source>
</evidence>
<dbReference type="Proteomes" id="UP000440578">
    <property type="component" value="Unassembled WGS sequence"/>
</dbReference>
<dbReference type="FunFam" id="1.25.40.10:FF:000228">
    <property type="entry name" value="Serine/threonine-protein kinase TOR"/>
    <property type="match status" value="1"/>
</dbReference>
<comment type="catalytic activity">
    <reaction evidence="10">
        <text>L-seryl-[protein] + ATP = O-phospho-L-seryl-[protein] + ADP + H(+)</text>
        <dbReference type="Rhea" id="RHEA:17989"/>
        <dbReference type="Rhea" id="RHEA-COMP:9863"/>
        <dbReference type="Rhea" id="RHEA-COMP:11604"/>
        <dbReference type="ChEBI" id="CHEBI:15378"/>
        <dbReference type="ChEBI" id="CHEBI:29999"/>
        <dbReference type="ChEBI" id="CHEBI:30616"/>
        <dbReference type="ChEBI" id="CHEBI:83421"/>
        <dbReference type="ChEBI" id="CHEBI:456216"/>
        <dbReference type="EC" id="2.7.11.1"/>
    </reaction>
</comment>
<feature type="region of interest" description="Disordered" evidence="12">
    <location>
        <begin position="281"/>
        <end position="312"/>
    </location>
</feature>
<dbReference type="InterPro" id="IPR000403">
    <property type="entry name" value="PI3/4_kinase_cat_dom"/>
</dbReference>
<dbReference type="InterPro" id="IPR026683">
    <property type="entry name" value="TOR_cat"/>
</dbReference>
<evidence type="ECO:0000256" key="12">
    <source>
        <dbReference type="SAM" id="MobiDB-lite"/>
    </source>
</evidence>
<dbReference type="SMART" id="SM01343">
    <property type="entry name" value="FATC"/>
    <property type="match status" value="1"/>
</dbReference>
<dbReference type="GO" id="GO:0080090">
    <property type="term" value="P:regulation of primary metabolic process"/>
    <property type="evidence" value="ECO:0007669"/>
    <property type="project" value="UniProtKB-ARBA"/>
</dbReference>
<keyword evidence="2 11" id="KW-0723">Serine/threonine-protein kinase</keyword>
<name>A0A6A4VNU1_AMPAM</name>
<feature type="domain" description="FATC" evidence="15">
    <location>
        <begin position="2444"/>
        <end position="2476"/>
    </location>
</feature>
<dbReference type="InterPro" id="IPR011990">
    <property type="entry name" value="TPR-like_helical_dom_sf"/>
</dbReference>
<dbReference type="InterPro" id="IPR057564">
    <property type="entry name" value="HEAT_ATR"/>
</dbReference>
<protein>
    <recommendedName>
        <fullName evidence="11">Serine/threonine-protein kinase TOR</fullName>
        <ecNumber evidence="11">2.7.11.1</ecNumber>
    </recommendedName>
</protein>
<feature type="domain" description="FAT" evidence="14">
    <location>
        <begin position="1329"/>
        <end position="1920"/>
    </location>
</feature>
<dbReference type="GO" id="GO:0005737">
    <property type="term" value="C:cytoplasm"/>
    <property type="evidence" value="ECO:0007669"/>
    <property type="project" value="TreeGrafter"/>
</dbReference>
<dbReference type="Gene3D" id="1.10.1070.11">
    <property type="entry name" value="Phosphatidylinositol 3-/4-kinase, catalytic domain"/>
    <property type="match status" value="1"/>
</dbReference>
<keyword evidence="8" id="KW-0131">Cell cycle</keyword>
<evidence type="ECO:0000256" key="8">
    <source>
        <dbReference type="ARBA" id="ARBA00023306"/>
    </source>
</evidence>
<comment type="caution">
    <text evidence="16">The sequence shown here is derived from an EMBL/GenBank/DDBJ whole genome shotgun (WGS) entry which is preliminary data.</text>
</comment>
<feature type="region of interest" description="Disordered" evidence="12">
    <location>
        <begin position="2360"/>
        <end position="2415"/>
    </location>
</feature>
<evidence type="ECO:0000259" key="13">
    <source>
        <dbReference type="PROSITE" id="PS50290"/>
    </source>
</evidence>
<dbReference type="SMART" id="SM00146">
    <property type="entry name" value="PI3Kc"/>
    <property type="match status" value="1"/>
</dbReference>
<feature type="domain" description="PI3K/PI4K catalytic" evidence="13">
    <location>
        <begin position="2076"/>
        <end position="2396"/>
    </location>
</feature>
<reference evidence="16 17" key="1">
    <citation type="submission" date="2019-07" db="EMBL/GenBank/DDBJ databases">
        <title>Draft genome assembly of a fouling barnacle, Amphibalanus amphitrite (Darwin, 1854): The first reference genome for Thecostraca.</title>
        <authorList>
            <person name="Kim W."/>
        </authorList>
    </citation>
    <scope>NUCLEOTIDE SEQUENCE [LARGE SCALE GENOMIC DNA]</scope>
    <source>
        <strain evidence="16">SNU_AA5</strain>
        <tissue evidence="16">Soma without cirri and trophi</tissue>
    </source>
</reference>
<gene>
    <name evidence="16" type="primary">Mtor</name>
    <name evidence="16" type="ORF">FJT64_006292</name>
</gene>
<evidence type="ECO:0000313" key="16">
    <source>
        <dbReference type="EMBL" id="KAF0296236.1"/>
    </source>
</evidence>
<dbReference type="GO" id="GO:0005634">
    <property type="term" value="C:nucleus"/>
    <property type="evidence" value="ECO:0007669"/>
    <property type="project" value="TreeGrafter"/>
</dbReference>
<dbReference type="Gene3D" id="1.25.10.10">
    <property type="entry name" value="Leucine-rich Repeat Variant"/>
    <property type="match status" value="4"/>
</dbReference>
<dbReference type="InterPro" id="IPR003151">
    <property type="entry name" value="PIK-rel_kinase_FAT"/>
</dbReference>
<sequence length="2476" mass="279144">MASKPISIVQSYINGLRSKSDEEKSKTVHELYRYVSTELLEVPPAELQAFMDEFNHQIFNLASSADINDKKGAILAIVSLISVDVGNSTTRITRSANLLRNLLPGADTGVIELTAKAVARLAISSGLNSAEYVEFEVKRAIEWLGADRNENRRQSAVILLRELAASVPTYFFQQVGPFFDIIFCAVRDPKPSIREGAVGAIRAALQVTAQREGKESQKPQWYQQCYDELELGFTDESLRGLTREDRIHGSLLVLNELLRCSNVDWETEQQQLEAVALQHTDGAARPAHHHQHLQPMQQAPSPAPQQQAPRQRRYKAMLMRLTQKPSFSPSYLLSGAPAGGGGQPLYASLTCRALLTSKYAAICHHVTSNMYNKSPYVQQVILSMLPRLAALDRDRFCSKYMSKAVLYIQWWLQRKDAAKSSAFLCLGFLAAAVRQHITKYVGSVLEPIKTHIMPKDGSLKKRGAPVQTDQAVYVCIWLLARAGRAELRADMDELLGHMLASSLTPALTHALQEVATQIPELRQKAGEGLMTVLSARLGVRPLVLRHRPPPAGPLARPATDRLTVINTVLAMRTLSHYEYDNRSLMLFIQYCADNYLTSEDAQVRLEAVRTTSHLLTPSLLGVTGRSSTLQKSVSDVISKLLAAGITDTDPDIRLTVFWSLEERFDNHLAQAESLNALFVSLNDQVFEIREMVLCIIGRLSAMNPAYVMPSLRKTLIQILTELEHSGLARNREQSARLLGHLVSSSPRLTRPYLRPIMKVLCQRLRENEPNAAVVSSILYAVGDLAHVSGPEMGHWVNELFPLLLAILADNSSLAKREAVLYTLANLVQARADPSGPTSSAYQQYPQLLDVLIGFLKTEQQPTIRSVADRNADANSSVRLVNMSQHSMDEFYPAVAFGTLMRIIRDPALSQYHTMVVQYHTMVVQVRILTPYTPTHTYPDPALSQYHTMVVQQVMPCLLLVIRTADAPFREFLFQQLATLIDVVRQHIRPSLPDIFLVIREFWQLDSPLQPTLIALVEHIAAALGSEFKTYMPQLIPNTLRVLYHDTSRGRVVTLKLLSALRKVGRNLDDHLHLVLPPMVRLFDPKDAPLPVCQEALVTVADLATKLDLTEYVGRIMHPLIRCLDTCPSLRTPAMDTLCALVQQLRRRYALFMPTVNKVLLKHGIQNVEYDQLISTHVLTSAMEEDSPSCVYQPGFVQPETAEPAPSKKLSVSVNNLKQAWMASRRVSKDDWSEWLRRISIAVLKESPSHALRSCCALAQSYPQLSRDLFNAAFVSCWSELDKDHQGELLDAVRLALRSQEIPEITQTLLNLAEFMEHCDIESLRIESRLLGEQALRCRAYAKALHYKEEEFHKGATTQVIETLISVNNKLQQKEAAQGLLEFARKYHTKSVAVQERWHEKLHDWQSALDAYSAKLAEPAEDDRPADCDFSLRLGQMRCMEALGQWDQLSGVAASVWPQAPLEVRQNMARMAAVSSLATATWQTMEPYVQAIPRETQEGAFHRAVLAIKKEQYEEAKQWIDTARDLLETELTSIPYPWIDTARDLLDTELTAMVGESYQRAYGTLVSAQMLSELEEIITFKLVKERRSAIQTMWWDRLQGCTAAVEDWQRILHVRSLVLPPHLDMRTRLKFAALCRKSGRLNQSRQILDELIAENPGPSQKDNPHVRYAYIKYQWAAGDKPEALRRLESFVSTSVSTRLESFVSASVSTYGRAAALSAGQVPQLSSDEPRGESPAILLSRCFLKLGAWKEEFEPLSETTIPAVLQYYQYSTKYDPSWYRAWHAWAFMNFQAVLFFRGRCAVSPAAGAGEAVRSGRHLPFVVPAVQGFVRSISLNTGSSLQDTLRLLTLWFEYGQVPEVNDALTEGLRKIKIDNWLQVIPQLIARIDTPRPLIARLITSLLTELGKVHPQALVYPLTVAKKSSVPARERAAQMILKNMREHSETLVQQEFMVSDELIRVAILWDNRWHEGLEEASRLYFGERNIPAMFAVLEPLHAMMERGPETLKEKSFTQAHGQELQDAHELCRRYKRSGNERELNLAWNRYYQYVSPALMNARDLELAIPGSYVPHMPIIRIARVKSTLTVFSTKQRPRKVTMRGSDGRDYTFLVKGHEDLRQDERVMQLFGLVNTLLKTAPETMRRNLAIQRFAVVPLSTNSGLIGWVPHSDTLHTLIRDHREKKKIMLNIEHKIMLRMAPDYEHLTLLQKVEVFEHALETTKGDDLARLLWLKSPSSEDWFDRRANFTRSLAVMSMVGYVLGLGDRHPSNLMLDRMSGKILHIDFGDCFEVAMTREKFPEKIPFRLTRMLVNAMEVTGIEGTYRMTCESVMTVLRKNKDSLMAVLEAFVYDPLFNWCLVDSPRAQVRRHPTGGGGPGGAGGPAEGDAADLEQGAQLGSSPPLRSRHNSSIEGQQRIGDGDAVVPEAQNKKAVQIIQRVRDKLTGTDFANEVPLCVRDQVDRLILQATSHENLCQCYIGWCSFW</sequence>
<dbReference type="Pfam" id="PF02259">
    <property type="entry name" value="FAT"/>
    <property type="match status" value="2"/>
</dbReference>
<dbReference type="PROSITE" id="PS50290">
    <property type="entry name" value="PI3_4_KINASE_3"/>
    <property type="match status" value="1"/>
</dbReference>
<dbReference type="GO" id="GO:0004674">
    <property type="term" value="F:protein serine/threonine kinase activity"/>
    <property type="evidence" value="ECO:0007669"/>
    <property type="project" value="UniProtKB-KW"/>
</dbReference>
<evidence type="ECO:0000256" key="7">
    <source>
        <dbReference type="ARBA" id="ARBA00022840"/>
    </source>
</evidence>
<dbReference type="CDD" id="cd05169">
    <property type="entry name" value="PIKKc_TOR"/>
    <property type="match status" value="1"/>
</dbReference>
<dbReference type="InterPro" id="IPR024585">
    <property type="entry name" value="mTOR_dom"/>
</dbReference>
<organism evidence="16 17">
    <name type="scientific">Amphibalanus amphitrite</name>
    <name type="common">Striped barnacle</name>
    <name type="synonym">Balanus amphitrite</name>
    <dbReference type="NCBI Taxonomy" id="1232801"/>
    <lineage>
        <taxon>Eukaryota</taxon>
        <taxon>Metazoa</taxon>
        <taxon>Ecdysozoa</taxon>
        <taxon>Arthropoda</taxon>
        <taxon>Crustacea</taxon>
        <taxon>Multicrustacea</taxon>
        <taxon>Cirripedia</taxon>
        <taxon>Thoracica</taxon>
        <taxon>Thoracicalcarea</taxon>
        <taxon>Balanomorpha</taxon>
        <taxon>Balanoidea</taxon>
        <taxon>Balanidae</taxon>
        <taxon>Amphibalaninae</taxon>
        <taxon>Amphibalanus</taxon>
    </lineage>
</organism>
<dbReference type="FunFam" id="3.30.1010.10:FF:000006">
    <property type="entry name" value="Serine/threonine-protein kinase TOR"/>
    <property type="match status" value="1"/>
</dbReference>
<dbReference type="EMBL" id="VIIS01001578">
    <property type="protein sequence ID" value="KAF0296236.1"/>
    <property type="molecule type" value="Genomic_DNA"/>
</dbReference>
<keyword evidence="7 11" id="KW-0067">ATP-binding</keyword>
<dbReference type="PROSITE" id="PS51190">
    <property type="entry name" value="FATC"/>
    <property type="match status" value="1"/>
</dbReference>
<dbReference type="OrthoDB" id="2250022at2759"/>
<evidence type="ECO:0000256" key="4">
    <source>
        <dbReference type="ARBA" id="ARBA00022737"/>
    </source>
</evidence>
<evidence type="ECO:0000313" key="17">
    <source>
        <dbReference type="Proteomes" id="UP000440578"/>
    </source>
</evidence>
<dbReference type="GO" id="GO:0031931">
    <property type="term" value="C:TORC1 complex"/>
    <property type="evidence" value="ECO:0007669"/>
    <property type="project" value="TreeGrafter"/>
</dbReference>
<dbReference type="InterPro" id="IPR018936">
    <property type="entry name" value="PI3/4_kinase_CS"/>
</dbReference>